<keyword evidence="3" id="KW-1185">Reference proteome</keyword>
<dbReference type="RefSeq" id="WP_251516808.1">
    <property type="nucleotide sequence ID" value="NZ_JAMBON010000041.1"/>
</dbReference>
<evidence type="ECO:0000256" key="1">
    <source>
        <dbReference type="SAM" id="MobiDB-lite"/>
    </source>
</evidence>
<feature type="region of interest" description="Disordered" evidence="1">
    <location>
        <begin position="86"/>
        <end position="112"/>
    </location>
</feature>
<proteinExistence type="predicted"/>
<dbReference type="EMBL" id="JBHUDE010000135">
    <property type="protein sequence ID" value="MFD1608824.1"/>
    <property type="molecule type" value="Genomic_DNA"/>
</dbReference>
<reference evidence="3" key="1">
    <citation type="journal article" date="2019" name="Int. J. Syst. Evol. Microbiol.">
        <title>The Global Catalogue of Microorganisms (GCM) 10K type strain sequencing project: providing services to taxonomists for standard genome sequencing and annotation.</title>
        <authorList>
            <consortium name="The Broad Institute Genomics Platform"/>
            <consortium name="The Broad Institute Genome Sequencing Center for Infectious Disease"/>
            <person name="Wu L."/>
            <person name="Ma J."/>
        </authorList>
    </citation>
    <scope>NUCLEOTIDE SEQUENCE [LARGE SCALE GENOMIC DNA]</scope>
    <source>
        <strain evidence="3">CGMCC 1.12376</strain>
    </source>
</reference>
<dbReference type="Proteomes" id="UP001597221">
    <property type="component" value="Unassembled WGS sequence"/>
</dbReference>
<feature type="region of interest" description="Disordered" evidence="1">
    <location>
        <begin position="240"/>
        <end position="260"/>
    </location>
</feature>
<organism evidence="2 3">
    <name type="scientific">Oceanobacillus luteolus</name>
    <dbReference type="NCBI Taxonomy" id="1274358"/>
    <lineage>
        <taxon>Bacteria</taxon>
        <taxon>Bacillati</taxon>
        <taxon>Bacillota</taxon>
        <taxon>Bacilli</taxon>
        <taxon>Bacillales</taxon>
        <taxon>Bacillaceae</taxon>
        <taxon>Oceanobacillus</taxon>
    </lineage>
</organism>
<protein>
    <submittedName>
        <fullName evidence="2">Uncharacterized protein</fullName>
    </submittedName>
</protein>
<comment type="caution">
    <text evidence="2">The sequence shown here is derived from an EMBL/GenBank/DDBJ whole genome shotgun (WGS) entry which is preliminary data.</text>
</comment>
<feature type="compositionally biased region" description="Basic and acidic residues" evidence="1">
    <location>
        <begin position="86"/>
        <end position="95"/>
    </location>
</feature>
<sequence length="281" mass="32420">MTIVIMQETLEMISNEEEQPDSQDAKEDLVISLTNTEKDTEKVDNTAEVEEQTKSIIETPEMEHVESKTKEVNQIEMEKVASVIHEDNSVEKKPLDSITNDIKPSEENPLEPNQQDSIIIEDSQDEVKAPLLIKEQHPVEVEKVESVHEEILNTSEAQLTNNEDGEKTFDLVIHQSDPNKVMEVDPETDVIDNRIQAQESKKGTNFEVLDWMENRLSDSYDEDIYIEEYLDFHGFGDNGAKNERDKVSKGRYRNWNGSSDEDYNNPSTRVLYIIQNWHQHS</sequence>
<evidence type="ECO:0000313" key="3">
    <source>
        <dbReference type="Proteomes" id="UP001597221"/>
    </source>
</evidence>
<accession>A0ABW4HVJ7</accession>
<name>A0ABW4HVJ7_9BACI</name>
<evidence type="ECO:0000313" key="2">
    <source>
        <dbReference type="EMBL" id="MFD1608824.1"/>
    </source>
</evidence>
<gene>
    <name evidence="2" type="ORF">ACFSBH_14455</name>
</gene>